<evidence type="ECO:0000259" key="1">
    <source>
        <dbReference type="Pfam" id="PF00534"/>
    </source>
</evidence>
<dbReference type="Gene3D" id="3.40.50.2000">
    <property type="entry name" value="Glycogen Phosphorylase B"/>
    <property type="match status" value="2"/>
</dbReference>
<dbReference type="InterPro" id="IPR028098">
    <property type="entry name" value="Glyco_trans_4-like_N"/>
</dbReference>
<evidence type="ECO:0000259" key="2">
    <source>
        <dbReference type="Pfam" id="PF13439"/>
    </source>
</evidence>
<dbReference type="Pfam" id="PF13439">
    <property type="entry name" value="Glyco_transf_4"/>
    <property type="match status" value="1"/>
</dbReference>
<gene>
    <name evidence="3" type="ORF">HNP91_001279</name>
</gene>
<dbReference type="GO" id="GO:0016757">
    <property type="term" value="F:glycosyltransferase activity"/>
    <property type="evidence" value="ECO:0007669"/>
    <property type="project" value="InterPro"/>
</dbReference>
<protein>
    <submittedName>
        <fullName evidence="3">Glycosyltransferase involved in cell wall biosynthesis</fullName>
    </submittedName>
</protein>
<dbReference type="RefSeq" id="WP_258559400.1">
    <property type="nucleotide sequence ID" value="NZ_JACDUM010000002.1"/>
</dbReference>
<dbReference type="PANTHER" id="PTHR12526">
    <property type="entry name" value="GLYCOSYLTRANSFERASE"/>
    <property type="match status" value="1"/>
</dbReference>
<proteinExistence type="predicted"/>
<accession>A0A7J9PCA8</accession>
<evidence type="ECO:0000313" key="3">
    <source>
        <dbReference type="EMBL" id="MBA2860464.1"/>
    </source>
</evidence>
<dbReference type="Pfam" id="PF00534">
    <property type="entry name" value="Glycos_transf_1"/>
    <property type="match status" value="1"/>
</dbReference>
<name>A0A7J9PCA8_METMI</name>
<feature type="domain" description="Glycosyltransferase subfamily 4-like N-terminal" evidence="2">
    <location>
        <begin position="71"/>
        <end position="198"/>
    </location>
</feature>
<sequence length="392" mass="44354">MDNLKNILFIAHSYSSFQKDSINEVSKHFKKTNVLVRSNPIAEIANYIPIHSLDRFKLSAKIDKKNIPSNVNVYSTPIVYAPLDLEYKKLGERHLKEVEKSIKKNNIKFDIVQSHFTWSAGYVGAKLKEKYDIPVIVTAHGYDIYRLPFKDENWKKRIGYVLNSADHIITVSNNNLECIKKLDIKTPVSVIPNGYNDEMFYPRNNLDCKNSLGLPTDKKIIVSVGNLAEIKGHKYLISALSEVTKTKKDVYCYIVGGGALKNKLQKQIDTLNLNNNVKLVGAKPHEEIPIWMNAADLFVLPSLNEGNPTVLVEALSTGLPFIGTNVGGISEIINSDEYGLLCDPKNPEKLAENILIGLEKDWDTEKILEYSEEFTWENISKKILNVYTKVLK</sequence>
<dbReference type="PANTHER" id="PTHR12526:SF634">
    <property type="entry name" value="BLL3361 PROTEIN"/>
    <property type="match status" value="1"/>
</dbReference>
<dbReference type="SUPFAM" id="SSF53756">
    <property type="entry name" value="UDP-Glycosyltransferase/glycogen phosphorylase"/>
    <property type="match status" value="1"/>
</dbReference>
<keyword evidence="3" id="KW-0808">Transferase</keyword>
<comment type="caution">
    <text evidence="3">The sequence shown here is derived from an EMBL/GenBank/DDBJ whole genome shotgun (WGS) entry which is preliminary data.</text>
</comment>
<dbReference type="EMBL" id="JACDUM010000002">
    <property type="protein sequence ID" value="MBA2860464.1"/>
    <property type="molecule type" value="Genomic_DNA"/>
</dbReference>
<evidence type="ECO:0000313" key="4">
    <source>
        <dbReference type="Proteomes" id="UP000568063"/>
    </source>
</evidence>
<dbReference type="InterPro" id="IPR001296">
    <property type="entry name" value="Glyco_trans_1"/>
</dbReference>
<dbReference type="AlphaFoldDB" id="A0A7J9PCA8"/>
<organism evidence="3 4">
    <name type="scientific">Methanococcus maripaludis</name>
    <name type="common">Methanococcus deltae</name>
    <dbReference type="NCBI Taxonomy" id="39152"/>
    <lineage>
        <taxon>Archaea</taxon>
        <taxon>Methanobacteriati</taxon>
        <taxon>Methanobacteriota</taxon>
        <taxon>Methanomada group</taxon>
        <taxon>Methanococci</taxon>
        <taxon>Methanococcales</taxon>
        <taxon>Methanococcaceae</taxon>
        <taxon>Methanococcus</taxon>
    </lineage>
</organism>
<dbReference type="Proteomes" id="UP000568063">
    <property type="component" value="Unassembled WGS sequence"/>
</dbReference>
<feature type="domain" description="Glycosyl transferase family 1" evidence="1">
    <location>
        <begin position="209"/>
        <end position="365"/>
    </location>
</feature>
<reference evidence="3 4" key="1">
    <citation type="submission" date="2020-07" db="EMBL/GenBank/DDBJ databases">
        <title>Genomic Encyclopedia of Type Strains, Phase IV (KMG-V): Genome sequencing to study the core and pangenomes of soil and plant-associated prokaryotes.</title>
        <authorList>
            <person name="Whitman W."/>
        </authorList>
    </citation>
    <scope>NUCLEOTIDE SEQUENCE [LARGE SCALE GENOMIC DNA]</scope>
    <source>
        <strain evidence="3 4">C9</strain>
    </source>
</reference>